<keyword evidence="2" id="KW-1133">Transmembrane helix</keyword>
<evidence type="ECO:0000313" key="3">
    <source>
        <dbReference type="EMBL" id="QAY71282.1"/>
    </source>
</evidence>
<name>A0A4P6F6A8_9MICO</name>
<dbReference type="RefSeq" id="WP_129189812.1">
    <property type="nucleotide sequence ID" value="NZ_CP035493.1"/>
</dbReference>
<feature type="compositionally biased region" description="Basic and acidic residues" evidence="1">
    <location>
        <begin position="70"/>
        <end position="79"/>
    </location>
</feature>
<dbReference type="AlphaFoldDB" id="A0A4P6F6A8"/>
<accession>A0A4P6F6A8</accession>
<feature type="region of interest" description="Disordered" evidence="1">
    <location>
        <begin position="53"/>
        <end position="127"/>
    </location>
</feature>
<reference evidence="3 4" key="1">
    <citation type="submission" date="2019-01" db="EMBL/GenBank/DDBJ databases">
        <title>Genome sequencing of strain FW10M-9.</title>
        <authorList>
            <person name="Heo J."/>
            <person name="Kim S.-J."/>
            <person name="Kim J.-S."/>
            <person name="Hong S.-B."/>
            <person name="Kwon S.-W."/>
        </authorList>
    </citation>
    <scope>NUCLEOTIDE SEQUENCE [LARGE SCALE GENOMIC DNA]</scope>
    <source>
        <strain evidence="3 4">FW10M-9</strain>
    </source>
</reference>
<gene>
    <name evidence="3" type="ORF">ET471_15635</name>
</gene>
<keyword evidence="2" id="KW-0472">Membrane</keyword>
<sequence>MSTTRDRKIPLLIGGIVVAGGLLLSSLGVTAVIAGHAKMGVLDDVPARVAMRRDGDRATERGQRGVWHPFEGRTSERSGTESVHPGHRFGIVVPGTPGSGAERGATGSGNAPATPAPAPTDVPPAQG</sequence>
<keyword evidence="2" id="KW-0812">Transmembrane</keyword>
<dbReference type="KEGG" id="xya:ET471_15635"/>
<evidence type="ECO:0000313" key="4">
    <source>
        <dbReference type="Proteomes" id="UP000292118"/>
    </source>
</evidence>
<feature type="transmembrane region" description="Helical" evidence="2">
    <location>
        <begin position="12"/>
        <end position="34"/>
    </location>
</feature>
<dbReference type="EMBL" id="CP035493">
    <property type="protein sequence ID" value="QAY71282.1"/>
    <property type="molecule type" value="Genomic_DNA"/>
</dbReference>
<evidence type="ECO:0000256" key="1">
    <source>
        <dbReference type="SAM" id="MobiDB-lite"/>
    </source>
</evidence>
<feature type="compositionally biased region" description="Pro residues" evidence="1">
    <location>
        <begin position="114"/>
        <end position="127"/>
    </location>
</feature>
<feature type="compositionally biased region" description="Low complexity" evidence="1">
    <location>
        <begin position="104"/>
        <end position="113"/>
    </location>
</feature>
<protein>
    <submittedName>
        <fullName evidence="3">Uncharacterized protein</fullName>
    </submittedName>
</protein>
<organism evidence="3 4">
    <name type="scientific">Xylanimonas protaetiae</name>
    <dbReference type="NCBI Taxonomy" id="2509457"/>
    <lineage>
        <taxon>Bacteria</taxon>
        <taxon>Bacillati</taxon>
        <taxon>Actinomycetota</taxon>
        <taxon>Actinomycetes</taxon>
        <taxon>Micrococcales</taxon>
        <taxon>Promicromonosporaceae</taxon>
        <taxon>Xylanimonas</taxon>
    </lineage>
</organism>
<dbReference type="Proteomes" id="UP000292118">
    <property type="component" value="Chromosome"/>
</dbReference>
<feature type="compositionally biased region" description="Basic and acidic residues" evidence="1">
    <location>
        <begin position="53"/>
        <end position="63"/>
    </location>
</feature>
<evidence type="ECO:0000256" key="2">
    <source>
        <dbReference type="SAM" id="Phobius"/>
    </source>
</evidence>
<proteinExistence type="predicted"/>
<keyword evidence="4" id="KW-1185">Reference proteome</keyword>